<evidence type="ECO:0000259" key="3">
    <source>
        <dbReference type="Pfam" id="PF08241"/>
    </source>
</evidence>
<evidence type="ECO:0000313" key="4">
    <source>
        <dbReference type="EMBL" id="PIY96106.1"/>
    </source>
</evidence>
<dbReference type="Pfam" id="PF08241">
    <property type="entry name" value="Methyltransf_11"/>
    <property type="match status" value="1"/>
</dbReference>
<dbReference type="PANTHER" id="PTHR13069">
    <property type="entry name" value="ALKYLATED DNA REPAIR PROTEIN ALKB HOMOLOG 8"/>
    <property type="match status" value="1"/>
</dbReference>
<dbReference type="GO" id="GO:0032259">
    <property type="term" value="P:methylation"/>
    <property type="evidence" value="ECO:0007669"/>
    <property type="project" value="UniProtKB-KW"/>
</dbReference>
<comment type="caution">
    <text evidence="4">The sequence shown here is derived from an EMBL/GenBank/DDBJ whole genome shotgun (WGS) entry which is preliminary data.</text>
</comment>
<dbReference type="CDD" id="cd02440">
    <property type="entry name" value="AdoMet_MTases"/>
    <property type="match status" value="1"/>
</dbReference>
<dbReference type="Gene3D" id="3.40.50.150">
    <property type="entry name" value="Vaccinia Virus protein VP39"/>
    <property type="match status" value="1"/>
</dbReference>
<name>A0A2M7RI98_9BACT</name>
<accession>A0A2M7RI98</accession>
<keyword evidence="2" id="KW-0808">Transferase</keyword>
<dbReference type="GO" id="GO:0006400">
    <property type="term" value="P:tRNA modification"/>
    <property type="evidence" value="ECO:0007669"/>
    <property type="project" value="UniProtKB-ARBA"/>
</dbReference>
<dbReference type="SUPFAM" id="SSF53335">
    <property type="entry name" value="S-adenosyl-L-methionine-dependent methyltransferases"/>
    <property type="match status" value="1"/>
</dbReference>
<organism evidence="4 5">
    <name type="scientific">Candidatus Kerfeldbacteria bacterium CG_4_10_14_0_8_um_filter_42_10</name>
    <dbReference type="NCBI Taxonomy" id="2014248"/>
    <lineage>
        <taxon>Bacteria</taxon>
        <taxon>Candidatus Kerfeldiibacteriota</taxon>
    </lineage>
</organism>
<evidence type="ECO:0000313" key="5">
    <source>
        <dbReference type="Proteomes" id="UP000230779"/>
    </source>
</evidence>
<feature type="domain" description="Methyltransferase type 11" evidence="3">
    <location>
        <begin position="49"/>
        <end position="148"/>
    </location>
</feature>
<dbReference type="Proteomes" id="UP000230779">
    <property type="component" value="Unassembled WGS sequence"/>
</dbReference>
<evidence type="ECO:0000256" key="1">
    <source>
        <dbReference type="ARBA" id="ARBA00022603"/>
    </source>
</evidence>
<dbReference type="EMBL" id="PFMD01000058">
    <property type="protein sequence ID" value="PIY96106.1"/>
    <property type="molecule type" value="Genomic_DNA"/>
</dbReference>
<protein>
    <recommendedName>
        <fullName evidence="3">Methyltransferase type 11 domain-containing protein</fullName>
    </recommendedName>
</protein>
<dbReference type="GO" id="GO:0008757">
    <property type="term" value="F:S-adenosylmethionine-dependent methyltransferase activity"/>
    <property type="evidence" value="ECO:0007669"/>
    <property type="project" value="InterPro"/>
</dbReference>
<evidence type="ECO:0000256" key="2">
    <source>
        <dbReference type="ARBA" id="ARBA00022679"/>
    </source>
</evidence>
<dbReference type="InterPro" id="IPR029063">
    <property type="entry name" value="SAM-dependent_MTases_sf"/>
</dbReference>
<dbReference type="PANTHER" id="PTHR13069:SF21">
    <property type="entry name" value="ALKYLATED DNA REPAIR PROTEIN ALKB HOMOLOG 8"/>
    <property type="match status" value="1"/>
</dbReference>
<sequence>MDNNTAQSIINKTREDYDAIAEHFSNTRHREWSEFNEFTKYLNPEANVLDLGCGNGRLLYFLKDKSINYTGIDLSPKLIALAAKLGKRRKVPPHRFICGDFTRIPFGNQEFDLVFAIASIYHIPSKELRLAVFKEVSRVLKKDGIFIMTYWNMWHQQRIKLVLKNVFKKIIGRSCYDFWDAEKPWRNSQGEIKAERYCHAFTLREAEKVLRSLEFQILEKYYSQKEKRAKPWSGFNGVIIARKTCIRP</sequence>
<keyword evidence="1" id="KW-0489">Methyltransferase</keyword>
<reference evidence="4 5" key="1">
    <citation type="submission" date="2017-09" db="EMBL/GenBank/DDBJ databases">
        <title>Depth-based differentiation of microbial function through sediment-hosted aquifers and enrichment of novel symbionts in the deep terrestrial subsurface.</title>
        <authorList>
            <person name="Probst A.J."/>
            <person name="Ladd B."/>
            <person name="Jarett J.K."/>
            <person name="Geller-Mcgrath D.E."/>
            <person name="Sieber C.M."/>
            <person name="Emerson J.B."/>
            <person name="Anantharaman K."/>
            <person name="Thomas B.C."/>
            <person name="Malmstrom R."/>
            <person name="Stieglmeier M."/>
            <person name="Klingl A."/>
            <person name="Woyke T."/>
            <person name="Ryan C.M."/>
            <person name="Banfield J.F."/>
        </authorList>
    </citation>
    <scope>NUCLEOTIDE SEQUENCE [LARGE SCALE GENOMIC DNA]</scope>
    <source>
        <strain evidence="4">CG_4_10_14_0_8_um_filter_42_10</strain>
    </source>
</reference>
<proteinExistence type="predicted"/>
<dbReference type="AlphaFoldDB" id="A0A2M7RI98"/>
<dbReference type="InterPro" id="IPR013216">
    <property type="entry name" value="Methyltransf_11"/>
</dbReference>
<gene>
    <name evidence="4" type="ORF">COY66_05120</name>
</gene>
<dbReference type="InterPro" id="IPR051422">
    <property type="entry name" value="AlkB_tRNA_MeTrf/Diox"/>
</dbReference>
<dbReference type="GO" id="GO:0008175">
    <property type="term" value="F:tRNA methyltransferase activity"/>
    <property type="evidence" value="ECO:0007669"/>
    <property type="project" value="UniProtKB-ARBA"/>
</dbReference>